<accession>C8XEL1</accession>
<feature type="transmembrane region" description="Helical" evidence="2">
    <location>
        <begin position="133"/>
        <end position="151"/>
    </location>
</feature>
<dbReference type="HOGENOM" id="CLU_1439658_0_0_11"/>
<keyword evidence="4" id="KW-1185">Reference proteome</keyword>
<reference evidence="4" key="1">
    <citation type="submission" date="2009-09" db="EMBL/GenBank/DDBJ databases">
        <title>The complete genome of Nakamurella multipartita DSM 44233.</title>
        <authorList>
            <consortium name="US DOE Joint Genome Institute (JGI-PGF)"/>
            <person name="Lucas S."/>
            <person name="Copeland A."/>
            <person name="Lapidus A."/>
            <person name="Glavina del Rio T."/>
            <person name="Dalin E."/>
            <person name="Tice H."/>
            <person name="Bruce D."/>
            <person name="Goodwin L."/>
            <person name="Pitluck S."/>
            <person name="Kyrpides N."/>
            <person name="Mavromatis K."/>
            <person name="Ivanova N."/>
            <person name="Ovchinnikova G."/>
            <person name="Sims D."/>
            <person name="Meincke L."/>
            <person name="Brettin T."/>
            <person name="Detter J.C."/>
            <person name="Han C."/>
            <person name="Larimer F."/>
            <person name="Land M."/>
            <person name="Hauser L."/>
            <person name="Markowitz V."/>
            <person name="Cheng J.-F."/>
            <person name="Hugenholtz P."/>
            <person name="Woyke T."/>
            <person name="Wu D."/>
            <person name="Klenk H.-P."/>
            <person name="Eisen J.A."/>
        </authorList>
    </citation>
    <scope>NUCLEOTIDE SEQUENCE [LARGE SCALE GENOMIC DNA]</scope>
    <source>
        <strain evidence="4">ATCC 700099 / DSM 44233 / CIP 104796 / JCM 9543 / NBRC 105858 / Y-104</strain>
    </source>
</reference>
<evidence type="ECO:0000313" key="4">
    <source>
        <dbReference type="Proteomes" id="UP000002218"/>
    </source>
</evidence>
<evidence type="ECO:0000313" key="3">
    <source>
        <dbReference type="EMBL" id="ACV77869.1"/>
    </source>
</evidence>
<dbReference type="Proteomes" id="UP000002218">
    <property type="component" value="Chromosome"/>
</dbReference>
<dbReference type="KEGG" id="nml:Namu_1470"/>
<name>C8XEL1_NAKMY</name>
<feature type="transmembrane region" description="Helical" evidence="2">
    <location>
        <begin position="67"/>
        <end position="90"/>
    </location>
</feature>
<proteinExistence type="predicted"/>
<feature type="transmembrane region" description="Helical" evidence="2">
    <location>
        <begin position="96"/>
        <end position="121"/>
    </location>
</feature>
<reference evidence="3 4" key="2">
    <citation type="journal article" date="2010" name="Stand. Genomic Sci.">
        <title>Complete genome sequence of Nakamurella multipartita type strain (Y-104).</title>
        <authorList>
            <person name="Tice H."/>
            <person name="Mayilraj S."/>
            <person name="Sims D."/>
            <person name="Lapidus A."/>
            <person name="Nolan M."/>
            <person name="Lucas S."/>
            <person name="Glavina Del Rio T."/>
            <person name="Copeland A."/>
            <person name="Cheng J.F."/>
            <person name="Meincke L."/>
            <person name="Bruce D."/>
            <person name="Goodwin L."/>
            <person name="Pitluck S."/>
            <person name="Ivanova N."/>
            <person name="Mavromatis K."/>
            <person name="Ovchinnikova G."/>
            <person name="Pati A."/>
            <person name="Chen A."/>
            <person name="Palaniappan K."/>
            <person name="Land M."/>
            <person name="Hauser L."/>
            <person name="Chang Y.J."/>
            <person name="Jeffries C.D."/>
            <person name="Detter J.C."/>
            <person name="Brettin T."/>
            <person name="Rohde M."/>
            <person name="Goker M."/>
            <person name="Bristow J."/>
            <person name="Eisen J.A."/>
            <person name="Markowitz V."/>
            <person name="Hugenholtz P."/>
            <person name="Kyrpides N.C."/>
            <person name="Klenk H.P."/>
            <person name="Chen F."/>
        </authorList>
    </citation>
    <scope>NUCLEOTIDE SEQUENCE [LARGE SCALE GENOMIC DNA]</scope>
    <source>
        <strain evidence="4">ATCC 700099 / DSM 44233 / CIP 104796 / JCM 9543 / NBRC 105858 / Y-104</strain>
    </source>
</reference>
<organism evidence="3 4">
    <name type="scientific">Nakamurella multipartita (strain ATCC 700099 / DSM 44233 / CIP 104796 / JCM 9543 / NBRC 105858 / Y-104)</name>
    <name type="common">Microsphaera multipartita</name>
    <dbReference type="NCBI Taxonomy" id="479431"/>
    <lineage>
        <taxon>Bacteria</taxon>
        <taxon>Bacillati</taxon>
        <taxon>Actinomycetota</taxon>
        <taxon>Actinomycetes</taxon>
        <taxon>Nakamurellales</taxon>
        <taxon>Nakamurellaceae</taxon>
        <taxon>Nakamurella</taxon>
    </lineage>
</organism>
<dbReference type="InParanoid" id="C8XEL1"/>
<protein>
    <submittedName>
        <fullName evidence="3">Uncharacterized protein</fullName>
    </submittedName>
</protein>
<feature type="region of interest" description="Disordered" evidence="1">
    <location>
        <begin position="1"/>
        <end position="36"/>
    </location>
</feature>
<dbReference type="RefSeq" id="WP_015746775.1">
    <property type="nucleotide sequence ID" value="NC_013235.1"/>
</dbReference>
<keyword evidence="2" id="KW-0812">Transmembrane</keyword>
<dbReference type="AlphaFoldDB" id="C8XEL1"/>
<evidence type="ECO:0000256" key="1">
    <source>
        <dbReference type="SAM" id="MobiDB-lite"/>
    </source>
</evidence>
<keyword evidence="2" id="KW-0472">Membrane</keyword>
<evidence type="ECO:0000256" key="2">
    <source>
        <dbReference type="SAM" id="Phobius"/>
    </source>
</evidence>
<keyword evidence="2" id="KW-1133">Transmembrane helix</keyword>
<feature type="compositionally biased region" description="Polar residues" evidence="1">
    <location>
        <begin position="13"/>
        <end position="22"/>
    </location>
</feature>
<gene>
    <name evidence="3" type="ordered locus">Namu_1470</name>
</gene>
<dbReference type="EMBL" id="CP001737">
    <property type="protein sequence ID" value="ACV77869.1"/>
    <property type="molecule type" value="Genomic_DNA"/>
</dbReference>
<dbReference type="eggNOG" id="ENOG50332FS">
    <property type="taxonomic scope" value="Bacteria"/>
</dbReference>
<feature type="transmembrane region" description="Helical" evidence="2">
    <location>
        <begin position="157"/>
        <end position="175"/>
    </location>
</feature>
<sequence>MSTSPGYPGSGNDPYSTPNQPSAAGANPYEQPSYPPVGQYPGGAQGYPPAGAYGAGPTLARPGMVTAAAVLAFVVGGLAILGGLLALFAGSALTGYIGGLGGLVIVISILILAVGALYIWAGVMALQGKNAKILTIVAIAASALQLLSMISDFSTSSLIGLAISVAIIALLLQPVSKAWFKAKGAPTF</sequence>